<keyword evidence="3" id="KW-0966">Cell projection</keyword>
<dbReference type="InterPro" id="IPR007809">
    <property type="entry name" value="FlgN-like"/>
</dbReference>
<name>A0A4Q0I3G9_9FIRM</name>
<sequence length="162" mass="18216">MNNTPEGYIQRLTEISEKKINYLKDMVSLTKAQTESISEEGMDGLRKLINEKQTKIDEINSADEEFNACFAAFKQKLGVKSLEEAGALGIKGVKELQELICRIMDLLTEISEIEKQNKEKANSLLDNLGAKIREIREGRRVSSAYSPVASLSPPSYFIDKKK</sequence>
<keyword evidence="3" id="KW-0282">Flagellum</keyword>
<proteinExistence type="predicted"/>
<keyword evidence="1" id="KW-1005">Bacterial flagellum biogenesis</keyword>
<comment type="caution">
    <text evidence="3">The sequence shown here is derived from an EMBL/GenBank/DDBJ whole genome shotgun (WGS) entry which is preliminary data.</text>
</comment>
<dbReference type="Proteomes" id="UP000289166">
    <property type="component" value="Unassembled WGS sequence"/>
</dbReference>
<keyword evidence="3" id="KW-0969">Cilium</keyword>
<evidence type="ECO:0000313" key="4">
    <source>
        <dbReference type="Proteomes" id="UP000289166"/>
    </source>
</evidence>
<dbReference type="InterPro" id="IPR036679">
    <property type="entry name" value="FlgN-like_sf"/>
</dbReference>
<keyword evidence="2" id="KW-0175">Coiled coil</keyword>
<feature type="coiled-coil region" evidence="2">
    <location>
        <begin position="96"/>
        <end position="123"/>
    </location>
</feature>
<dbReference type="GO" id="GO:0044780">
    <property type="term" value="P:bacterial-type flagellum assembly"/>
    <property type="evidence" value="ECO:0007669"/>
    <property type="project" value="InterPro"/>
</dbReference>
<dbReference type="OrthoDB" id="1739161at2"/>
<keyword evidence="4" id="KW-1185">Reference proteome</keyword>
<organism evidence="3 4">
    <name type="scientific">Acetivibrio mesophilus</name>
    <dbReference type="NCBI Taxonomy" id="2487273"/>
    <lineage>
        <taxon>Bacteria</taxon>
        <taxon>Bacillati</taxon>
        <taxon>Bacillota</taxon>
        <taxon>Clostridia</taxon>
        <taxon>Eubacteriales</taxon>
        <taxon>Oscillospiraceae</taxon>
        <taxon>Acetivibrio</taxon>
    </lineage>
</organism>
<dbReference type="AlphaFoldDB" id="A0A4Q0I3G9"/>
<evidence type="ECO:0000313" key="3">
    <source>
        <dbReference type="EMBL" id="RXE58814.1"/>
    </source>
</evidence>
<evidence type="ECO:0000256" key="1">
    <source>
        <dbReference type="ARBA" id="ARBA00022795"/>
    </source>
</evidence>
<evidence type="ECO:0000256" key="2">
    <source>
        <dbReference type="SAM" id="Coils"/>
    </source>
</evidence>
<reference evidence="4" key="1">
    <citation type="submission" date="2018-11" db="EMBL/GenBank/DDBJ databases">
        <title>Genome sequencing of a novel mesophilic and cellulolytic organism within the genus Hungateiclostridium.</title>
        <authorList>
            <person name="Rettenmaier R."/>
            <person name="Liebl W."/>
            <person name="Zverlov V."/>
        </authorList>
    </citation>
    <scope>NUCLEOTIDE SEQUENCE [LARGE SCALE GENOMIC DNA]</scope>
    <source>
        <strain evidence="4">N2K1</strain>
    </source>
</reference>
<dbReference type="Pfam" id="PF05130">
    <property type="entry name" value="FlgN"/>
    <property type="match status" value="1"/>
</dbReference>
<protein>
    <submittedName>
        <fullName evidence="3">Flagellar protein FlgN</fullName>
    </submittedName>
</protein>
<dbReference type="SUPFAM" id="SSF140566">
    <property type="entry name" value="FlgN-like"/>
    <property type="match status" value="1"/>
</dbReference>
<accession>A0A4Q0I3G9</accession>
<dbReference type="RefSeq" id="WP_069195586.1">
    <property type="nucleotide sequence ID" value="NZ_RLII01000012.1"/>
</dbReference>
<gene>
    <name evidence="3" type="ORF">EFD62_10135</name>
</gene>
<dbReference type="Gene3D" id="1.20.58.300">
    <property type="entry name" value="FlgN-like"/>
    <property type="match status" value="1"/>
</dbReference>
<dbReference type="EMBL" id="RLII01000012">
    <property type="protein sequence ID" value="RXE58814.1"/>
    <property type="molecule type" value="Genomic_DNA"/>
</dbReference>